<sequence length="94" mass="10951">MTEEENLINIKRCPRFESCSIPKYPLDFWMSERIELPEDDQCPLRKILVKGKHRKRIKGILSATMRGLSKFIPNRNKSSDKPRGKIKVEPALAK</sequence>
<reference evidence="2" key="1">
    <citation type="submission" date="2020-03" db="EMBL/GenBank/DDBJ databases">
        <title>The deep terrestrial virosphere.</title>
        <authorList>
            <person name="Holmfeldt K."/>
            <person name="Nilsson E."/>
            <person name="Simone D."/>
            <person name="Lopez-Fernandez M."/>
            <person name="Wu X."/>
            <person name="de Brujin I."/>
            <person name="Lundin D."/>
            <person name="Andersson A."/>
            <person name="Bertilsson S."/>
            <person name="Dopson M."/>
        </authorList>
    </citation>
    <scope>NUCLEOTIDE SEQUENCE</scope>
    <source>
        <strain evidence="2">TM448B05961</strain>
    </source>
</reference>
<evidence type="ECO:0000256" key="1">
    <source>
        <dbReference type="SAM" id="MobiDB-lite"/>
    </source>
</evidence>
<gene>
    <name evidence="2" type="ORF">TM448B05961_0006</name>
</gene>
<feature type="compositionally biased region" description="Basic and acidic residues" evidence="1">
    <location>
        <begin position="77"/>
        <end position="88"/>
    </location>
</feature>
<protein>
    <submittedName>
        <fullName evidence="2">Uncharacterized protein</fullName>
    </submittedName>
</protein>
<evidence type="ECO:0000313" key="2">
    <source>
        <dbReference type="EMBL" id="QJI04037.1"/>
    </source>
</evidence>
<feature type="region of interest" description="Disordered" evidence="1">
    <location>
        <begin position="71"/>
        <end position="94"/>
    </location>
</feature>
<dbReference type="AlphaFoldDB" id="A0A6M3Y1E0"/>
<proteinExistence type="predicted"/>
<name>A0A6M3Y1E0_9ZZZZ</name>
<accession>A0A6M3Y1E0</accession>
<organism evidence="2">
    <name type="scientific">viral metagenome</name>
    <dbReference type="NCBI Taxonomy" id="1070528"/>
    <lineage>
        <taxon>unclassified sequences</taxon>
        <taxon>metagenomes</taxon>
        <taxon>organismal metagenomes</taxon>
    </lineage>
</organism>
<dbReference type="EMBL" id="MT145142">
    <property type="protein sequence ID" value="QJI04037.1"/>
    <property type="molecule type" value="Genomic_DNA"/>
</dbReference>